<protein>
    <submittedName>
        <fullName evidence="1">Uncharacterized protein</fullName>
    </submittedName>
</protein>
<sequence>MDAFPLRANADIFSYPHYWKYETYTRTDGSNVSGYALYINNERTSANNQLMDEREYNKAVAPYVSGAGGQLGTLVSNLAAAGLLRFVTVTLATSFPAVTPFEVIFSDSVHNALELERALPHMLNVSTAAHHARSGGLGNLELIWRGGGGEAACTTLAFHDVAQDMVWPGMTSSITLLTIGLKAECRVFRGGEPVNCLHKAIDAKLVARGYTVVARMTAGRVYMVSVRKGGG</sequence>
<gene>
    <name evidence="1" type="ORF">Ctob_011577</name>
</gene>
<evidence type="ECO:0000313" key="1">
    <source>
        <dbReference type="EMBL" id="KOO29828.1"/>
    </source>
</evidence>
<name>A0A0M0JUM7_9EUKA</name>
<reference evidence="2" key="1">
    <citation type="journal article" date="2015" name="PLoS Genet.">
        <title>Genome Sequence and Transcriptome Analyses of Chrysochromulina tobin: Metabolic Tools for Enhanced Algal Fitness in the Prominent Order Prymnesiales (Haptophyceae).</title>
        <authorList>
            <person name="Hovde B.T."/>
            <person name="Deodato C.R."/>
            <person name="Hunsperger H.M."/>
            <person name="Ryken S.A."/>
            <person name="Yost W."/>
            <person name="Jha R.K."/>
            <person name="Patterson J."/>
            <person name="Monnat R.J. Jr."/>
            <person name="Barlow S.B."/>
            <person name="Starkenburg S.R."/>
            <person name="Cattolico R.A."/>
        </authorList>
    </citation>
    <scope>NUCLEOTIDE SEQUENCE</scope>
    <source>
        <strain evidence="2">CCMP291</strain>
    </source>
</reference>
<accession>A0A0M0JUM7</accession>
<dbReference type="EMBL" id="JWZX01002351">
    <property type="protein sequence ID" value="KOO29828.1"/>
    <property type="molecule type" value="Genomic_DNA"/>
</dbReference>
<comment type="caution">
    <text evidence="1">The sequence shown here is derived from an EMBL/GenBank/DDBJ whole genome shotgun (WGS) entry which is preliminary data.</text>
</comment>
<evidence type="ECO:0000313" key="2">
    <source>
        <dbReference type="Proteomes" id="UP000037460"/>
    </source>
</evidence>
<dbReference type="AlphaFoldDB" id="A0A0M0JUM7"/>
<dbReference type="Proteomes" id="UP000037460">
    <property type="component" value="Unassembled WGS sequence"/>
</dbReference>
<keyword evidence="2" id="KW-1185">Reference proteome</keyword>
<organism evidence="1 2">
    <name type="scientific">Chrysochromulina tobinii</name>
    <dbReference type="NCBI Taxonomy" id="1460289"/>
    <lineage>
        <taxon>Eukaryota</taxon>
        <taxon>Haptista</taxon>
        <taxon>Haptophyta</taxon>
        <taxon>Prymnesiophyceae</taxon>
        <taxon>Prymnesiales</taxon>
        <taxon>Chrysochromulinaceae</taxon>
        <taxon>Chrysochromulina</taxon>
    </lineage>
</organism>
<proteinExistence type="predicted"/>